<dbReference type="OMA" id="WNSAKDA"/>
<reference evidence="17 18" key="1">
    <citation type="journal article" date="2018" name="Cell">
        <title>The Chara Genome: Secondary Complexity and Implications for Plant Terrestrialization.</title>
        <authorList>
            <person name="Nishiyama T."/>
            <person name="Sakayama H."/>
            <person name="Vries J.D."/>
            <person name="Buschmann H."/>
            <person name="Saint-Marcoux D."/>
            <person name="Ullrich K.K."/>
            <person name="Haas F.B."/>
            <person name="Vanderstraeten L."/>
            <person name="Becker D."/>
            <person name="Lang D."/>
            <person name="Vosolsobe S."/>
            <person name="Rombauts S."/>
            <person name="Wilhelmsson P.K.I."/>
            <person name="Janitza P."/>
            <person name="Kern R."/>
            <person name="Heyl A."/>
            <person name="Rumpler F."/>
            <person name="Villalobos L.I.A.C."/>
            <person name="Clay J.M."/>
            <person name="Skokan R."/>
            <person name="Toyoda A."/>
            <person name="Suzuki Y."/>
            <person name="Kagoshima H."/>
            <person name="Schijlen E."/>
            <person name="Tajeshwar N."/>
            <person name="Catarino B."/>
            <person name="Hetherington A.J."/>
            <person name="Saltykova A."/>
            <person name="Bonnot C."/>
            <person name="Breuninger H."/>
            <person name="Symeonidi A."/>
            <person name="Radhakrishnan G.V."/>
            <person name="Van Nieuwerburgh F."/>
            <person name="Deforce D."/>
            <person name="Chang C."/>
            <person name="Karol K.G."/>
            <person name="Hedrich R."/>
            <person name="Ulvskov P."/>
            <person name="Glockner G."/>
            <person name="Delwiche C.F."/>
            <person name="Petrasek J."/>
            <person name="Van de Peer Y."/>
            <person name="Friml J."/>
            <person name="Beilby M."/>
            <person name="Dolan L."/>
            <person name="Kohara Y."/>
            <person name="Sugano S."/>
            <person name="Fujiyama A."/>
            <person name="Delaux P.-M."/>
            <person name="Quint M."/>
            <person name="TheiBen G."/>
            <person name="Hagemann M."/>
            <person name="Harholt J."/>
            <person name="Dunand C."/>
            <person name="Zachgo S."/>
            <person name="Langdale J."/>
            <person name="Maumus F."/>
            <person name="Straeten D.V.D."/>
            <person name="Gould S.B."/>
            <person name="Rensing S.A."/>
        </authorList>
    </citation>
    <scope>NUCLEOTIDE SEQUENCE [LARGE SCALE GENOMIC DNA]</scope>
    <source>
        <strain evidence="17 18">S276</strain>
    </source>
</reference>
<evidence type="ECO:0000256" key="12">
    <source>
        <dbReference type="ARBA" id="ARBA00047990"/>
    </source>
</evidence>
<accession>A0A388L3Z2</accession>
<keyword evidence="3 14" id="KW-0409">Iron storage</keyword>
<protein>
    <recommendedName>
        <fullName evidence="14">Ferritin</fullName>
        <ecNumber evidence="14">1.16.3.1</ecNumber>
    </recommendedName>
</protein>
<evidence type="ECO:0000256" key="10">
    <source>
        <dbReference type="ARBA" id="ARBA00025111"/>
    </source>
</evidence>
<evidence type="ECO:0000259" key="16">
    <source>
        <dbReference type="PROSITE" id="PS50905"/>
    </source>
</evidence>
<keyword evidence="18" id="KW-1185">Reference proteome</keyword>
<keyword evidence="5" id="KW-0934">Plastid</keyword>
<feature type="binding site" evidence="13">
    <location>
        <position position="264"/>
    </location>
    <ligand>
        <name>Fe cation</name>
        <dbReference type="ChEBI" id="CHEBI:24875"/>
        <label>1</label>
    </ligand>
</feature>
<dbReference type="SUPFAM" id="SSF47240">
    <property type="entry name" value="Ferritin-like"/>
    <property type="match status" value="1"/>
</dbReference>
<dbReference type="GO" id="GO:0004322">
    <property type="term" value="F:ferroxidase activity"/>
    <property type="evidence" value="ECO:0007669"/>
    <property type="project" value="UniProtKB-EC"/>
</dbReference>
<keyword evidence="7" id="KW-0809">Transit peptide</keyword>
<dbReference type="PROSITE" id="PS00204">
    <property type="entry name" value="FERRITIN_2"/>
    <property type="match status" value="1"/>
</dbReference>
<feature type="binding site" evidence="13">
    <location>
        <position position="230"/>
    </location>
    <ligand>
        <name>Fe cation</name>
        <dbReference type="ChEBI" id="CHEBI:24875"/>
        <label>1</label>
    </ligand>
</feature>
<dbReference type="GO" id="GO:0006826">
    <property type="term" value="P:iron ion transport"/>
    <property type="evidence" value="ECO:0007669"/>
    <property type="project" value="InterPro"/>
</dbReference>
<dbReference type="InterPro" id="IPR008331">
    <property type="entry name" value="Ferritin_DPS_dom"/>
</dbReference>
<dbReference type="PROSITE" id="PS50905">
    <property type="entry name" value="FERRITIN_LIKE"/>
    <property type="match status" value="1"/>
</dbReference>
<organism evidence="17 18">
    <name type="scientific">Chara braunii</name>
    <name type="common">Braun's stonewort</name>
    <dbReference type="NCBI Taxonomy" id="69332"/>
    <lineage>
        <taxon>Eukaryota</taxon>
        <taxon>Viridiplantae</taxon>
        <taxon>Streptophyta</taxon>
        <taxon>Charophyceae</taxon>
        <taxon>Charales</taxon>
        <taxon>Characeae</taxon>
        <taxon>Chara</taxon>
    </lineage>
</organism>
<evidence type="ECO:0000256" key="1">
    <source>
        <dbReference type="ARBA" id="ARBA00004229"/>
    </source>
</evidence>
<dbReference type="GO" id="GO:0009507">
    <property type="term" value="C:chloroplast"/>
    <property type="evidence" value="ECO:0007669"/>
    <property type="project" value="UniProtKB-SubCell"/>
</dbReference>
<comment type="function">
    <text evidence="14">Stores iron in a soluble, non-toxic, readily available form. Important for iron homeostasis. Iron is taken up in the ferrous form and deposited as ferric hydroxides after oxidation.</text>
</comment>
<name>A0A388L3Z2_CHABU</name>
<evidence type="ECO:0000256" key="13">
    <source>
        <dbReference type="PIRSR" id="PIRSR601519-1"/>
    </source>
</evidence>
<keyword evidence="6 13" id="KW-0479">Metal-binding</keyword>
<evidence type="ECO:0000256" key="4">
    <source>
        <dbReference type="ARBA" id="ARBA00022528"/>
    </source>
</evidence>
<dbReference type="GO" id="GO:0008198">
    <property type="term" value="F:ferrous iron binding"/>
    <property type="evidence" value="ECO:0007669"/>
    <property type="project" value="TreeGrafter"/>
</dbReference>
<dbReference type="STRING" id="69332.A0A388L3Z2"/>
<dbReference type="InterPro" id="IPR009040">
    <property type="entry name" value="Ferritin-like_diiron"/>
</dbReference>
<dbReference type="Gene3D" id="1.20.1260.10">
    <property type="match status" value="1"/>
</dbReference>
<dbReference type="OrthoDB" id="186462at2759"/>
<dbReference type="GO" id="GO:0006879">
    <property type="term" value="P:intracellular iron ion homeostasis"/>
    <property type="evidence" value="ECO:0007669"/>
    <property type="project" value="UniProtKB-KW"/>
</dbReference>
<dbReference type="Pfam" id="PF00210">
    <property type="entry name" value="Ferritin"/>
    <property type="match status" value="1"/>
</dbReference>
<dbReference type="InterPro" id="IPR009078">
    <property type="entry name" value="Ferritin-like_SF"/>
</dbReference>
<evidence type="ECO:0000256" key="2">
    <source>
        <dbReference type="ARBA" id="ARBA00007513"/>
    </source>
</evidence>
<evidence type="ECO:0000256" key="9">
    <source>
        <dbReference type="ARBA" id="ARBA00023004"/>
    </source>
</evidence>
<keyword evidence="4" id="KW-0150">Chloroplast</keyword>
<evidence type="ECO:0000313" key="17">
    <source>
        <dbReference type="EMBL" id="GBG76962.1"/>
    </source>
</evidence>
<dbReference type="Gramene" id="GBG76962">
    <property type="protein sequence ID" value="GBG76962"/>
    <property type="gene ID" value="CBR_g23292"/>
</dbReference>
<evidence type="ECO:0000256" key="8">
    <source>
        <dbReference type="ARBA" id="ARBA00023002"/>
    </source>
</evidence>
<feature type="domain" description="Ferritin-like diiron" evidence="16">
    <location>
        <begin position="129"/>
        <end position="282"/>
    </location>
</feature>
<comment type="similarity">
    <text evidence="2 14">Belongs to the ferritin family.</text>
</comment>
<dbReference type="CDD" id="cd01056">
    <property type="entry name" value="Euk_Ferritin"/>
    <property type="match status" value="1"/>
</dbReference>
<keyword evidence="9 13" id="KW-0408">Iron</keyword>
<comment type="caution">
    <text evidence="17">The sequence shown here is derived from an EMBL/GenBank/DDBJ whole genome shotgun (WGS) entry which is preliminary data.</text>
</comment>
<comment type="subcellular location">
    <subcellularLocation>
        <location evidence="1">Plastid</location>
        <location evidence="1">Chloroplast</location>
    </subcellularLocation>
</comment>
<dbReference type="PANTHER" id="PTHR11431:SF75">
    <property type="entry name" value="FERRITIN"/>
    <property type="match status" value="1"/>
</dbReference>
<evidence type="ECO:0000256" key="7">
    <source>
        <dbReference type="ARBA" id="ARBA00022946"/>
    </source>
</evidence>
<keyword evidence="8 14" id="KW-0560">Oxidoreductase</keyword>
<dbReference type="GO" id="GO:0008199">
    <property type="term" value="F:ferric iron binding"/>
    <property type="evidence" value="ECO:0007669"/>
    <property type="project" value="InterPro"/>
</dbReference>
<dbReference type="Proteomes" id="UP000265515">
    <property type="component" value="Unassembled WGS sequence"/>
</dbReference>
<evidence type="ECO:0000256" key="6">
    <source>
        <dbReference type="ARBA" id="ARBA00022723"/>
    </source>
</evidence>
<evidence type="ECO:0000313" key="18">
    <source>
        <dbReference type="Proteomes" id="UP000265515"/>
    </source>
</evidence>
<dbReference type="EC" id="1.16.3.1" evidence="14"/>
<dbReference type="FunFam" id="1.20.1260.10:FF:000006">
    <property type="entry name" value="Ferritin"/>
    <property type="match status" value="1"/>
</dbReference>
<dbReference type="InterPro" id="IPR001519">
    <property type="entry name" value="Ferritin"/>
</dbReference>
<comment type="catalytic activity">
    <reaction evidence="12 14">
        <text>4 Fe(2+) + O2 + 4 H(+) = 4 Fe(3+) + 2 H2O</text>
        <dbReference type="Rhea" id="RHEA:11148"/>
        <dbReference type="ChEBI" id="CHEBI:15377"/>
        <dbReference type="ChEBI" id="CHEBI:15378"/>
        <dbReference type="ChEBI" id="CHEBI:15379"/>
        <dbReference type="ChEBI" id="CHEBI:29033"/>
        <dbReference type="ChEBI" id="CHEBI:29034"/>
        <dbReference type="EC" id="1.16.3.1"/>
    </reaction>
</comment>
<dbReference type="InterPro" id="IPR012347">
    <property type="entry name" value="Ferritin-like"/>
</dbReference>
<evidence type="ECO:0000256" key="15">
    <source>
        <dbReference type="SAM" id="MobiDB-lite"/>
    </source>
</evidence>
<dbReference type="PANTHER" id="PTHR11431">
    <property type="entry name" value="FERRITIN"/>
    <property type="match status" value="1"/>
</dbReference>
<dbReference type="GO" id="GO:0006950">
    <property type="term" value="P:response to stress"/>
    <property type="evidence" value="ECO:0007669"/>
    <property type="project" value="UniProtKB-ARBA"/>
</dbReference>
<feature type="binding site" evidence="13">
    <location>
        <position position="181"/>
    </location>
    <ligand>
        <name>Fe cation</name>
        <dbReference type="ChEBI" id="CHEBI:24875"/>
        <label>1</label>
    </ligand>
</feature>
<evidence type="ECO:0000256" key="5">
    <source>
        <dbReference type="ARBA" id="ARBA00022640"/>
    </source>
</evidence>
<gene>
    <name evidence="17" type="ORF">CBR_g23292</name>
</gene>
<comment type="subunit">
    <text evidence="11">Oligomer of 24 subunits. There are two types of subunits: L (light) chain and H (heavy) chain. The major chain can be light or heavy, depending on the species and tissue type. The functional molecule forms a roughly spherical shell with a diameter of 12 nm and contains a central cavity into which the insoluble mineral iron core is deposited.</text>
</comment>
<evidence type="ECO:0000256" key="11">
    <source>
        <dbReference type="ARBA" id="ARBA00026060"/>
    </source>
</evidence>
<dbReference type="AlphaFoldDB" id="A0A388L3Z2"/>
<feature type="binding site" evidence="13">
    <location>
        <position position="184"/>
    </location>
    <ligand>
        <name>Fe cation</name>
        <dbReference type="ChEBI" id="CHEBI:24875"/>
        <label>1</label>
    </ligand>
</feature>
<proteinExistence type="inferred from homology"/>
<evidence type="ECO:0000256" key="14">
    <source>
        <dbReference type="RuleBase" id="RU361145"/>
    </source>
</evidence>
<feature type="region of interest" description="Disordered" evidence="15">
    <location>
        <begin position="18"/>
        <end position="40"/>
    </location>
</feature>
<feature type="binding site" evidence="13">
    <location>
        <position position="146"/>
    </location>
    <ligand>
        <name>Fe cation</name>
        <dbReference type="ChEBI" id="CHEBI:24875"/>
        <label>1</label>
    </ligand>
</feature>
<comment type="function">
    <text evidence="10">Stores iron in a soluble, non-toxic, readily available form. Important for iron homeostasis. Has ferroxidase activity. Iron is taken up in the ferrous form and deposited as ferric hydroxides after oxidation.</text>
</comment>
<dbReference type="InterPro" id="IPR014034">
    <property type="entry name" value="Ferritin_CS"/>
</dbReference>
<dbReference type="EMBL" id="BFEA01000257">
    <property type="protein sequence ID" value="GBG76962.1"/>
    <property type="molecule type" value="Genomic_DNA"/>
</dbReference>
<evidence type="ECO:0000256" key="3">
    <source>
        <dbReference type="ARBA" id="ARBA00022434"/>
    </source>
</evidence>
<sequence length="305" mass="32895">MAVAMAAAAATATATSPLLQSMQTSSCQSSTSSSSASLSSSSQAFRGGHVACVRVKGGGGNNSLFSRRSPGRRHVVVPASSEQFADMQDEKQEDSAAALSGVVFEPFSGDLHTKLQAVPAARDSSYARQRYSPACEAAVNEQINVEYNVSYIYHALFAYFDRDNVGLPGFAAYFRHASEEERMHAEELMKYQNLRGGRVKLQSLMMPQINLNDPEKGDALSAMELALSLEKLNNEKLLALHKTAADAGDAQMTDFVEGTFLNEQVAAIKDVSEHVARLRRVGPGHGVYHYDLELLEKFAAAPVAA</sequence>